<evidence type="ECO:0000256" key="9">
    <source>
        <dbReference type="ARBA" id="ARBA00023306"/>
    </source>
</evidence>
<evidence type="ECO:0000256" key="6">
    <source>
        <dbReference type="ARBA" id="ARBA00022842"/>
    </source>
</evidence>
<dbReference type="InterPro" id="IPR027417">
    <property type="entry name" value="P-loop_NTPase"/>
</dbReference>
<dbReference type="PANTHER" id="PTHR11649">
    <property type="entry name" value="MSS1/TRME-RELATED GTP-BINDING PROTEIN"/>
    <property type="match status" value="1"/>
</dbReference>
<keyword evidence="6" id="KW-0460">Magnesium</keyword>
<dbReference type="CDD" id="cd01876">
    <property type="entry name" value="YihA_EngB"/>
    <property type="match status" value="1"/>
</dbReference>
<dbReference type="InterPro" id="IPR019987">
    <property type="entry name" value="GTP-bd_ribosome_bio_YsxC"/>
</dbReference>
<evidence type="ECO:0000256" key="4">
    <source>
        <dbReference type="ARBA" id="ARBA00022723"/>
    </source>
</evidence>
<dbReference type="PROSITE" id="PS51706">
    <property type="entry name" value="G_ENGB"/>
    <property type="match status" value="1"/>
</dbReference>
<evidence type="ECO:0000256" key="7">
    <source>
        <dbReference type="ARBA" id="ARBA00023134"/>
    </source>
</evidence>
<evidence type="ECO:0000256" key="2">
    <source>
        <dbReference type="ARBA" id="ARBA00009638"/>
    </source>
</evidence>
<evidence type="ECO:0000256" key="5">
    <source>
        <dbReference type="ARBA" id="ARBA00022741"/>
    </source>
</evidence>
<dbReference type="PRINTS" id="PR00326">
    <property type="entry name" value="GTP1OBG"/>
</dbReference>
<dbReference type="InterPro" id="IPR006073">
    <property type="entry name" value="GTP-bd"/>
</dbReference>
<evidence type="ECO:0000256" key="3">
    <source>
        <dbReference type="ARBA" id="ARBA00022618"/>
    </source>
</evidence>
<protein>
    <recommendedName>
        <fullName evidence="10">Probable GTP-binding protein EngB</fullName>
    </recommendedName>
</protein>
<dbReference type="Proteomes" id="UP000245263">
    <property type="component" value="Chromosome 1"/>
</dbReference>
<reference evidence="12 13" key="1">
    <citation type="submission" date="2021-08" db="EMBL/GenBank/DDBJ databases">
        <title>Complete genome sequence of Leptospira kobayashii strain E30.</title>
        <authorList>
            <person name="Nakao R."/>
            <person name="Nakamura S."/>
            <person name="Masuzawa T."/>
            <person name="Koizumi N."/>
        </authorList>
    </citation>
    <scope>NUCLEOTIDE SEQUENCE [LARGE SCALE GENOMIC DNA]</scope>
    <source>
        <strain evidence="12 13">E30</strain>
    </source>
</reference>
<keyword evidence="9 10" id="KW-0131">Cell cycle</keyword>
<dbReference type="RefSeq" id="WP_109021016.1">
    <property type="nucleotide sequence ID" value="NZ_AP025028.1"/>
</dbReference>
<evidence type="ECO:0000313" key="12">
    <source>
        <dbReference type="EMBL" id="BDA80064.1"/>
    </source>
</evidence>
<dbReference type="NCBIfam" id="TIGR00231">
    <property type="entry name" value="small_GTP"/>
    <property type="match status" value="1"/>
</dbReference>
<evidence type="ECO:0000259" key="11">
    <source>
        <dbReference type="PROSITE" id="PS51706"/>
    </source>
</evidence>
<dbReference type="HAMAP" id="MF_00321">
    <property type="entry name" value="GTPase_EngB"/>
    <property type="match status" value="1"/>
</dbReference>
<dbReference type="SUPFAM" id="SSF52540">
    <property type="entry name" value="P-loop containing nucleoside triphosphate hydrolases"/>
    <property type="match status" value="1"/>
</dbReference>
<organism evidence="12 13">
    <name type="scientific">Leptospira kobayashii</name>
    <dbReference type="NCBI Taxonomy" id="1917830"/>
    <lineage>
        <taxon>Bacteria</taxon>
        <taxon>Pseudomonadati</taxon>
        <taxon>Spirochaetota</taxon>
        <taxon>Spirochaetia</taxon>
        <taxon>Leptospirales</taxon>
        <taxon>Leptospiraceae</taxon>
        <taxon>Leptospira</taxon>
    </lineage>
</organism>
<evidence type="ECO:0000256" key="10">
    <source>
        <dbReference type="HAMAP-Rule" id="MF_00321"/>
    </source>
</evidence>
<keyword evidence="5 10" id="KW-0547">Nucleotide-binding</keyword>
<keyword evidence="8 10" id="KW-0717">Septation</keyword>
<dbReference type="EMBL" id="AP025028">
    <property type="protein sequence ID" value="BDA80064.1"/>
    <property type="molecule type" value="Genomic_DNA"/>
</dbReference>
<accession>A0ABM7UMB7</accession>
<keyword evidence="7 10" id="KW-0342">GTP-binding</keyword>
<comment type="similarity">
    <text evidence="2 10">Belongs to the TRAFAC class TrmE-Era-EngA-EngB-Septin-like GTPase superfamily. EngB GTPase family.</text>
</comment>
<dbReference type="InterPro" id="IPR030393">
    <property type="entry name" value="G_ENGB_dom"/>
</dbReference>
<dbReference type="PANTHER" id="PTHR11649:SF13">
    <property type="entry name" value="ENGB-TYPE G DOMAIN-CONTAINING PROTEIN"/>
    <property type="match status" value="1"/>
</dbReference>
<name>A0ABM7UMB7_9LEPT</name>
<evidence type="ECO:0000256" key="8">
    <source>
        <dbReference type="ARBA" id="ARBA00023210"/>
    </source>
</evidence>
<keyword evidence="3 10" id="KW-0132">Cell division</keyword>
<dbReference type="NCBIfam" id="TIGR03598">
    <property type="entry name" value="GTPase_YsxC"/>
    <property type="match status" value="1"/>
</dbReference>
<proteinExistence type="inferred from homology"/>
<dbReference type="Pfam" id="PF01926">
    <property type="entry name" value="MMR_HSR1"/>
    <property type="match status" value="1"/>
</dbReference>
<gene>
    <name evidence="10 12" type="primary">engB</name>
    <name evidence="12" type="ORF">LPTSP3_g29940</name>
</gene>
<dbReference type="Gene3D" id="3.40.50.300">
    <property type="entry name" value="P-loop containing nucleotide triphosphate hydrolases"/>
    <property type="match status" value="1"/>
</dbReference>
<evidence type="ECO:0000256" key="1">
    <source>
        <dbReference type="ARBA" id="ARBA00001946"/>
    </source>
</evidence>
<sequence>MNPNKPTYYEEVPFPETSFSTSISKISPETPLPEGTLLGFIGRSNSGKSSLLNSITNRKGLAKVSKTPGKTRLINVFSTKAGFSLIDLPGFGYSKASHKEHKEMMNLLDQFLNEIKALKVLFILCDSQRSFPEEEVQMIETATLKKILPVVVRTKIDKLNQKDRNAVQKEMEAVMNELGYPFPLFFVSATTGKGIGEIRKFILSKVQTI</sequence>
<evidence type="ECO:0000313" key="13">
    <source>
        <dbReference type="Proteomes" id="UP000245263"/>
    </source>
</evidence>
<dbReference type="InterPro" id="IPR005225">
    <property type="entry name" value="Small_GTP-bd"/>
</dbReference>
<comment type="function">
    <text evidence="10">Necessary for normal cell division and for the maintenance of normal septation.</text>
</comment>
<feature type="domain" description="EngB-type G" evidence="11">
    <location>
        <begin position="34"/>
        <end position="208"/>
    </location>
</feature>
<keyword evidence="13" id="KW-1185">Reference proteome</keyword>
<comment type="cofactor">
    <cofactor evidence="1">
        <name>Mg(2+)</name>
        <dbReference type="ChEBI" id="CHEBI:18420"/>
    </cofactor>
</comment>
<keyword evidence="4" id="KW-0479">Metal-binding</keyword>